<gene>
    <name evidence="1" type="ORF">EDC52_101776</name>
</gene>
<proteinExistence type="predicted"/>
<dbReference type="OrthoDB" id="7842083at2"/>
<dbReference type="EMBL" id="SMCR01000001">
    <property type="protein sequence ID" value="TCW00426.1"/>
    <property type="molecule type" value="Genomic_DNA"/>
</dbReference>
<dbReference type="Proteomes" id="UP000295719">
    <property type="component" value="Unassembled WGS sequence"/>
</dbReference>
<evidence type="ECO:0000313" key="2">
    <source>
        <dbReference type="Proteomes" id="UP000295719"/>
    </source>
</evidence>
<sequence>MEKLCFPPLFTPGFHDVLDYDLKVLCVDRFPSSTRRGMLYCNYVQLTSQIRSINSQFKCFLELWVDGSFTTEKPEPDDIDLLLVADYHALNTVPPMFQSQLELLVDRDYIKQNYSIDLLLLYKNNPSSNYENDRMYWRGCFGYDRNEHPKGLARVTL</sequence>
<dbReference type="AlphaFoldDB" id="A0A4V2W5M9"/>
<protein>
    <submittedName>
        <fullName evidence="1">Uncharacterized protein</fullName>
    </submittedName>
</protein>
<comment type="caution">
    <text evidence="1">The sequence shown here is derived from an EMBL/GenBank/DDBJ whole genome shotgun (WGS) entry which is preliminary data.</text>
</comment>
<dbReference type="Pfam" id="PF22014">
    <property type="entry name" value="DUF6932"/>
    <property type="match status" value="1"/>
</dbReference>
<evidence type="ECO:0000313" key="1">
    <source>
        <dbReference type="EMBL" id="TCW00426.1"/>
    </source>
</evidence>
<name>A0A4V2W5M9_9GAMM</name>
<keyword evidence="2" id="KW-1185">Reference proteome</keyword>
<dbReference type="InterPro" id="IPR053860">
    <property type="entry name" value="DUF6932"/>
</dbReference>
<accession>A0A4V2W5M9</accession>
<organism evidence="1 2">
    <name type="scientific">Biostraticola tofi</name>
    <dbReference type="NCBI Taxonomy" id="466109"/>
    <lineage>
        <taxon>Bacteria</taxon>
        <taxon>Pseudomonadati</taxon>
        <taxon>Pseudomonadota</taxon>
        <taxon>Gammaproteobacteria</taxon>
        <taxon>Enterobacterales</taxon>
        <taxon>Bruguierivoracaceae</taxon>
        <taxon>Biostraticola</taxon>
    </lineage>
</organism>
<reference evidence="1 2" key="1">
    <citation type="submission" date="2019-03" db="EMBL/GenBank/DDBJ databases">
        <title>Genomic Encyclopedia of Type Strains, Phase IV (KMG-IV): sequencing the most valuable type-strain genomes for metagenomic binning, comparative biology and taxonomic classification.</title>
        <authorList>
            <person name="Goeker M."/>
        </authorList>
    </citation>
    <scope>NUCLEOTIDE SEQUENCE [LARGE SCALE GENOMIC DNA]</scope>
    <source>
        <strain evidence="1 2">DSM 19580</strain>
    </source>
</reference>
<dbReference type="RefSeq" id="WP_131863982.1">
    <property type="nucleotide sequence ID" value="NZ_SMCR01000001.1"/>
</dbReference>